<dbReference type="GO" id="GO:0046854">
    <property type="term" value="P:phosphatidylinositol phosphate biosynthetic process"/>
    <property type="evidence" value="ECO:0007669"/>
    <property type="project" value="TreeGrafter"/>
</dbReference>
<name>A0A9P5U8J2_9AGAR</name>
<dbReference type="Gene3D" id="3.30.470.160">
    <property type="entry name" value="Inositol polyphosphate kinase"/>
    <property type="match status" value="1"/>
</dbReference>
<feature type="non-terminal residue" evidence="6">
    <location>
        <position position="305"/>
    </location>
</feature>
<comment type="caution">
    <text evidence="6">The sequence shown here is derived from an EMBL/GenBank/DDBJ whole genome shotgun (WGS) entry which is preliminary data.</text>
</comment>
<dbReference type="GO" id="GO:0008440">
    <property type="term" value="F:inositol-1,4,5-trisphosphate 3-kinase activity"/>
    <property type="evidence" value="ECO:0007669"/>
    <property type="project" value="TreeGrafter"/>
</dbReference>
<dbReference type="PANTHER" id="PTHR12400">
    <property type="entry name" value="INOSITOL POLYPHOSPHATE KINASE"/>
    <property type="match status" value="1"/>
</dbReference>
<proteinExistence type="inferred from homology"/>
<dbReference type="InterPro" id="IPR038286">
    <property type="entry name" value="IPK_sf"/>
</dbReference>
<reference evidence="6" key="1">
    <citation type="submission" date="2020-11" db="EMBL/GenBank/DDBJ databases">
        <authorList>
            <consortium name="DOE Joint Genome Institute"/>
            <person name="Ahrendt S."/>
            <person name="Riley R."/>
            <person name="Andreopoulos W."/>
            <person name="Labutti K."/>
            <person name="Pangilinan J."/>
            <person name="Ruiz-Duenas F.J."/>
            <person name="Barrasa J.M."/>
            <person name="Sanchez-Garcia M."/>
            <person name="Camarero S."/>
            <person name="Miyauchi S."/>
            <person name="Serrano A."/>
            <person name="Linde D."/>
            <person name="Babiker R."/>
            <person name="Drula E."/>
            <person name="Ayuso-Fernandez I."/>
            <person name="Pacheco R."/>
            <person name="Padilla G."/>
            <person name="Ferreira P."/>
            <person name="Barriuso J."/>
            <person name="Kellner H."/>
            <person name="Castanera R."/>
            <person name="Alfaro M."/>
            <person name="Ramirez L."/>
            <person name="Pisabarro A.G."/>
            <person name="Kuo A."/>
            <person name="Tritt A."/>
            <person name="Lipzen A."/>
            <person name="He G."/>
            <person name="Yan M."/>
            <person name="Ng V."/>
            <person name="Cullen D."/>
            <person name="Martin F."/>
            <person name="Rosso M.-N."/>
            <person name="Henrissat B."/>
            <person name="Hibbett D."/>
            <person name="Martinez A.T."/>
            <person name="Grigoriev I.V."/>
        </authorList>
    </citation>
    <scope>NUCLEOTIDE SEQUENCE</scope>
    <source>
        <strain evidence="6">AH 40177</strain>
    </source>
</reference>
<comment type="similarity">
    <text evidence="1 4">Belongs to the inositol phosphokinase (IPK) family.</text>
</comment>
<keyword evidence="3 4" id="KW-0418">Kinase</keyword>
<keyword evidence="7" id="KW-1185">Reference proteome</keyword>
<dbReference type="Proteomes" id="UP000772434">
    <property type="component" value="Unassembled WGS sequence"/>
</dbReference>
<feature type="region of interest" description="Disordered" evidence="5">
    <location>
        <begin position="233"/>
        <end position="263"/>
    </location>
</feature>
<dbReference type="GO" id="GO:0005737">
    <property type="term" value="C:cytoplasm"/>
    <property type="evidence" value="ECO:0007669"/>
    <property type="project" value="TreeGrafter"/>
</dbReference>
<gene>
    <name evidence="6" type="ORF">BDP27DRAFT_1142582</name>
</gene>
<evidence type="ECO:0000256" key="2">
    <source>
        <dbReference type="ARBA" id="ARBA00022679"/>
    </source>
</evidence>
<feature type="compositionally biased region" description="Acidic residues" evidence="5">
    <location>
        <begin position="241"/>
        <end position="259"/>
    </location>
</feature>
<protein>
    <recommendedName>
        <fullName evidence="4">Kinase</fullName>
        <ecNumber evidence="4">2.7.-.-</ecNumber>
    </recommendedName>
</protein>
<dbReference type="SUPFAM" id="SSF56104">
    <property type="entry name" value="SAICAR synthase-like"/>
    <property type="match status" value="1"/>
</dbReference>
<evidence type="ECO:0000313" key="6">
    <source>
        <dbReference type="EMBL" id="KAF9071025.1"/>
    </source>
</evidence>
<dbReference type="EC" id="2.7.-.-" evidence="4"/>
<dbReference type="GO" id="GO:0032958">
    <property type="term" value="P:inositol phosphate biosynthetic process"/>
    <property type="evidence" value="ECO:0007669"/>
    <property type="project" value="InterPro"/>
</dbReference>
<dbReference type="PANTHER" id="PTHR12400:SF108">
    <property type="entry name" value="KINASE"/>
    <property type="match status" value="1"/>
</dbReference>
<organism evidence="6 7">
    <name type="scientific">Rhodocollybia butyracea</name>
    <dbReference type="NCBI Taxonomy" id="206335"/>
    <lineage>
        <taxon>Eukaryota</taxon>
        <taxon>Fungi</taxon>
        <taxon>Dikarya</taxon>
        <taxon>Basidiomycota</taxon>
        <taxon>Agaricomycotina</taxon>
        <taxon>Agaricomycetes</taxon>
        <taxon>Agaricomycetidae</taxon>
        <taxon>Agaricales</taxon>
        <taxon>Marasmiineae</taxon>
        <taxon>Omphalotaceae</taxon>
        <taxon>Rhodocollybia</taxon>
    </lineage>
</organism>
<sequence>PKFAQVGGHPNSIQTTEDGSLVIKPASKFEEEFYTVMAQARASENLKRLSKFVPEFYGTLKQEGGDDDGKYLVLANILHQFTKPNLLDLKLGTVMYDALDPTYSPEKKTRMEKKAKETTSGECGMCLIGFQVHPQPASLNEAIITPKPYGKSLRKDDLPEGIRRVFPVLGEPLELYQAATRTDLGLPSPILLQILRAMHSALTRLKSVFEQVEIRMAGGSLLVVYEGDEERARESVSWMDTGEDSDGDEDESDASDSDDESTRVGPPFRLYLIDFAHTHFVPGQGPDKGVLLGMQTFIGLIEGRI</sequence>
<evidence type="ECO:0000313" key="7">
    <source>
        <dbReference type="Proteomes" id="UP000772434"/>
    </source>
</evidence>
<evidence type="ECO:0000256" key="1">
    <source>
        <dbReference type="ARBA" id="ARBA00007374"/>
    </source>
</evidence>
<feature type="non-terminal residue" evidence="6">
    <location>
        <position position="1"/>
    </location>
</feature>
<dbReference type="EMBL" id="JADNRY010000035">
    <property type="protein sequence ID" value="KAF9071025.1"/>
    <property type="molecule type" value="Genomic_DNA"/>
</dbReference>
<dbReference type="OrthoDB" id="338650at2759"/>
<dbReference type="AlphaFoldDB" id="A0A9P5U8J2"/>
<evidence type="ECO:0000256" key="4">
    <source>
        <dbReference type="RuleBase" id="RU363090"/>
    </source>
</evidence>
<accession>A0A9P5U8J2</accession>
<dbReference type="InterPro" id="IPR005522">
    <property type="entry name" value="IPK"/>
</dbReference>
<evidence type="ECO:0000256" key="5">
    <source>
        <dbReference type="SAM" id="MobiDB-lite"/>
    </source>
</evidence>
<evidence type="ECO:0000256" key="3">
    <source>
        <dbReference type="ARBA" id="ARBA00022777"/>
    </source>
</evidence>
<dbReference type="Pfam" id="PF03770">
    <property type="entry name" value="IPK"/>
    <property type="match status" value="1"/>
</dbReference>
<keyword evidence="2 4" id="KW-0808">Transferase</keyword>
<dbReference type="GO" id="GO:0005634">
    <property type="term" value="C:nucleus"/>
    <property type="evidence" value="ECO:0007669"/>
    <property type="project" value="TreeGrafter"/>
</dbReference>
<dbReference type="GO" id="GO:0000824">
    <property type="term" value="F:inositol-1,4,5,6-tetrakisphosphate 3-kinase activity"/>
    <property type="evidence" value="ECO:0007669"/>
    <property type="project" value="TreeGrafter"/>
</dbReference>